<protein>
    <submittedName>
        <fullName evidence="2">Ig-like domain-containing protein</fullName>
    </submittedName>
</protein>
<evidence type="ECO:0000256" key="1">
    <source>
        <dbReference type="SAM" id="SignalP"/>
    </source>
</evidence>
<comment type="caution">
    <text evidence="2">The sequence shown here is derived from an EMBL/GenBank/DDBJ whole genome shotgun (WGS) entry which is preliminary data.</text>
</comment>
<reference evidence="2" key="1">
    <citation type="submission" date="2020-07" db="EMBL/GenBank/DDBJ databases">
        <title>Huge and variable diversity of episymbiotic CPR bacteria and DPANN archaea in groundwater ecosystems.</title>
        <authorList>
            <person name="He C.Y."/>
            <person name="Keren R."/>
            <person name="Whittaker M."/>
            <person name="Farag I.F."/>
            <person name="Doudna J."/>
            <person name="Cate J.H.D."/>
            <person name="Banfield J.F."/>
        </authorList>
    </citation>
    <scope>NUCLEOTIDE SEQUENCE</scope>
    <source>
        <strain evidence="2">NC_groundwater_1813_Pr3_B-0.1um_71_17</strain>
    </source>
</reference>
<accession>A0A933W8R6</accession>
<sequence length="300" mass="31165">MKRLRAIALAALAATSWGCAPKATPGLAARASDAGLTGVLLAPERPFVTSTLSARLGHEVQAPAGTRWEWRRNGAPVAGVDEPTLAAGQFRRGDRIQACAVLPDGRRAESAEVTIENSPPHLTRVHVINASGALEATVEALDPDGDATSVSYQWYRNGQPVAGANAARYSASAASFGDKVAVEVVARDGQAESAPLRADPAALDNRAPMFSSTPANPTADAPVYRYQVAASDADGDALTYALVSGPAGMTVSPSGALEWPLPPAADRKGEYRVVLQASDGKGGDVTQEFTLRLGMPKRAN</sequence>
<dbReference type="Proteomes" id="UP000696931">
    <property type="component" value="Unassembled WGS sequence"/>
</dbReference>
<keyword evidence="1" id="KW-0732">Signal</keyword>
<feature type="chain" id="PRO_5037183130" evidence="1">
    <location>
        <begin position="20"/>
        <end position="300"/>
    </location>
</feature>
<dbReference type="EMBL" id="JACRIW010000048">
    <property type="protein sequence ID" value="MBI5169271.1"/>
    <property type="molecule type" value="Genomic_DNA"/>
</dbReference>
<dbReference type="Gene3D" id="2.60.40.2700">
    <property type="match status" value="1"/>
</dbReference>
<dbReference type="GO" id="GO:0005509">
    <property type="term" value="F:calcium ion binding"/>
    <property type="evidence" value="ECO:0007669"/>
    <property type="project" value="InterPro"/>
</dbReference>
<organism evidence="2 3">
    <name type="scientific">Eiseniibacteriota bacterium</name>
    <dbReference type="NCBI Taxonomy" id="2212470"/>
    <lineage>
        <taxon>Bacteria</taxon>
        <taxon>Candidatus Eiseniibacteriota</taxon>
    </lineage>
</organism>
<feature type="signal peptide" evidence="1">
    <location>
        <begin position="1"/>
        <end position="19"/>
    </location>
</feature>
<evidence type="ECO:0000313" key="3">
    <source>
        <dbReference type="Proteomes" id="UP000696931"/>
    </source>
</evidence>
<dbReference type="Pfam" id="PF05345">
    <property type="entry name" value="He_PIG"/>
    <property type="match status" value="1"/>
</dbReference>
<dbReference type="GO" id="GO:0016020">
    <property type="term" value="C:membrane"/>
    <property type="evidence" value="ECO:0007669"/>
    <property type="project" value="InterPro"/>
</dbReference>
<dbReference type="AlphaFoldDB" id="A0A933W8R6"/>
<gene>
    <name evidence="2" type="ORF">HZA61_07265</name>
</gene>
<dbReference type="Gene3D" id="2.60.40.10">
    <property type="entry name" value="Immunoglobulins"/>
    <property type="match status" value="1"/>
</dbReference>
<name>A0A933W8R6_UNCEI</name>
<evidence type="ECO:0000313" key="2">
    <source>
        <dbReference type="EMBL" id="MBI5169271.1"/>
    </source>
</evidence>
<dbReference type="InterPro" id="IPR013783">
    <property type="entry name" value="Ig-like_fold"/>
</dbReference>
<dbReference type="InterPro" id="IPR015919">
    <property type="entry name" value="Cadherin-like_sf"/>
</dbReference>
<proteinExistence type="predicted"/>
<dbReference type="SUPFAM" id="SSF49313">
    <property type="entry name" value="Cadherin-like"/>
    <property type="match status" value="1"/>
</dbReference>